<dbReference type="SUPFAM" id="SSF81296">
    <property type="entry name" value="E set domains"/>
    <property type="match status" value="1"/>
</dbReference>
<dbReference type="GeneID" id="89975483"/>
<feature type="domain" description="Glyoxal oxidase N-terminal" evidence="2">
    <location>
        <begin position="3"/>
        <end position="290"/>
    </location>
</feature>
<evidence type="ECO:0000259" key="3">
    <source>
        <dbReference type="Pfam" id="PF09118"/>
    </source>
</evidence>
<dbReference type="InterPro" id="IPR037293">
    <property type="entry name" value="Gal_Oxidase_central_sf"/>
</dbReference>
<keyword evidence="5" id="KW-1185">Reference proteome</keyword>
<comment type="caution">
    <text evidence="4">The sequence shown here is derived from an EMBL/GenBank/DDBJ whole genome shotgun (WGS) entry which is preliminary data.</text>
</comment>
<dbReference type="AlphaFoldDB" id="A0AAV9MZ28"/>
<proteinExistence type="predicted"/>
<dbReference type="InterPro" id="IPR014756">
    <property type="entry name" value="Ig_E-set"/>
</dbReference>
<reference evidence="4 5" key="1">
    <citation type="submission" date="2023-08" db="EMBL/GenBank/DDBJ databases">
        <title>Black Yeasts Isolated from many extreme environments.</title>
        <authorList>
            <person name="Coleine C."/>
            <person name="Stajich J.E."/>
            <person name="Selbmann L."/>
        </authorList>
    </citation>
    <scope>NUCLEOTIDE SEQUENCE [LARGE SCALE GENOMIC DNA]</scope>
    <source>
        <strain evidence="4 5">CCFEE 5792</strain>
    </source>
</reference>
<evidence type="ECO:0000256" key="1">
    <source>
        <dbReference type="ARBA" id="ARBA00022729"/>
    </source>
</evidence>
<feature type="domain" description="Galactose oxidase-like Early set" evidence="3">
    <location>
        <begin position="299"/>
        <end position="401"/>
    </location>
</feature>
<dbReference type="InterPro" id="IPR013783">
    <property type="entry name" value="Ig-like_fold"/>
</dbReference>
<gene>
    <name evidence="4" type="ORF">LTR84_007317</name>
</gene>
<evidence type="ECO:0000313" key="4">
    <source>
        <dbReference type="EMBL" id="KAK5046963.1"/>
    </source>
</evidence>
<sequence length="405" mass="45660">MQYEENSNKLASKRWYASAQTLANGQVFVAAGSLNARDPTNFSNNNPTYELLNNNGISEGIDYRMNILVKNQPYWMYPFLHLLSNGLLFIFVDKSSEIFDVATNSTVKVMPDLPGMHRTYPNTGGSVMLPLRKENKYESEIMICGGGEYQALGSPCDHTCGRLKPLRATPKWRVTSMPEGRVMVEGVLLLDGTVLWINGATAGAQGFGLADPPALEAMVYDPWTYTWDKKGKSPLPRLYHSVALLLLDGTVLIARSNPNEMPVRKDEIVMNDTSKKFWTEFNTEVWVPPYLRNGRWKLRPIIEKLAPTTLNRDTDLYIQFNATKEINLHRVAVILHSNGFVTHSIHMGQIMVYLEMRGWKNDQCSHRYQVIASVPRNVTLAPGPYVIYVLVDGVPALGRFITWSA</sequence>
<dbReference type="RefSeq" id="XP_064702536.1">
    <property type="nucleotide sequence ID" value="XM_064850870.1"/>
</dbReference>
<dbReference type="InterPro" id="IPR011043">
    <property type="entry name" value="Gal_Oxase/kelch_b-propeller"/>
</dbReference>
<dbReference type="Pfam" id="PF07250">
    <property type="entry name" value="Glyoxal_oxid_N"/>
    <property type="match status" value="1"/>
</dbReference>
<dbReference type="PANTHER" id="PTHR32208:SF21">
    <property type="entry name" value="LOW QUALITY PROTEIN: ALDEHYDE OXIDASE GLOX-LIKE"/>
    <property type="match status" value="1"/>
</dbReference>
<organism evidence="4 5">
    <name type="scientific">Exophiala bonariae</name>
    <dbReference type="NCBI Taxonomy" id="1690606"/>
    <lineage>
        <taxon>Eukaryota</taxon>
        <taxon>Fungi</taxon>
        <taxon>Dikarya</taxon>
        <taxon>Ascomycota</taxon>
        <taxon>Pezizomycotina</taxon>
        <taxon>Eurotiomycetes</taxon>
        <taxon>Chaetothyriomycetidae</taxon>
        <taxon>Chaetothyriales</taxon>
        <taxon>Herpotrichiellaceae</taxon>
        <taxon>Exophiala</taxon>
    </lineage>
</organism>
<dbReference type="SUPFAM" id="SSF50965">
    <property type="entry name" value="Galactose oxidase, central domain"/>
    <property type="match status" value="1"/>
</dbReference>
<keyword evidence="1" id="KW-0732">Signal</keyword>
<accession>A0AAV9MZ28</accession>
<dbReference type="InterPro" id="IPR015202">
    <property type="entry name" value="GO-like_E_set"/>
</dbReference>
<dbReference type="Pfam" id="PF09118">
    <property type="entry name" value="GO-like_E_set"/>
    <property type="match status" value="1"/>
</dbReference>
<dbReference type="Gene3D" id="2.130.10.80">
    <property type="entry name" value="Galactose oxidase/kelch, beta-propeller"/>
    <property type="match status" value="1"/>
</dbReference>
<dbReference type="Gene3D" id="2.60.40.10">
    <property type="entry name" value="Immunoglobulins"/>
    <property type="match status" value="1"/>
</dbReference>
<name>A0AAV9MZ28_9EURO</name>
<dbReference type="EMBL" id="JAVRRD010000028">
    <property type="protein sequence ID" value="KAK5046963.1"/>
    <property type="molecule type" value="Genomic_DNA"/>
</dbReference>
<protein>
    <recommendedName>
        <fullName evidence="6">Galactose oxidase-like Early set domain-containing protein</fullName>
    </recommendedName>
</protein>
<evidence type="ECO:0000259" key="2">
    <source>
        <dbReference type="Pfam" id="PF07250"/>
    </source>
</evidence>
<dbReference type="Proteomes" id="UP001358417">
    <property type="component" value="Unassembled WGS sequence"/>
</dbReference>
<dbReference type="InterPro" id="IPR009880">
    <property type="entry name" value="Glyoxal_oxidase_N"/>
</dbReference>
<dbReference type="PANTHER" id="PTHR32208">
    <property type="entry name" value="SECRETED PROTEIN-RELATED"/>
    <property type="match status" value="1"/>
</dbReference>
<evidence type="ECO:0008006" key="6">
    <source>
        <dbReference type="Google" id="ProtNLM"/>
    </source>
</evidence>
<evidence type="ECO:0000313" key="5">
    <source>
        <dbReference type="Proteomes" id="UP001358417"/>
    </source>
</evidence>